<dbReference type="Proteomes" id="UP000886595">
    <property type="component" value="Unassembled WGS sequence"/>
</dbReference>
<evidence type="ECO:0000313" key="1">
    <source>
        <dbReference type="EMBL" id="KAG2258719.1"/>
    </source>
</evidence>
<gene>
    <name evidence="1" type="ORF">Bca52824_078013</name>
</gene>
<name>A0A8X7TYR6_BRACI</name>
<protein>
    <submittedName>
        <fullName evidence="1">Uncharacterized protein</fullName>
    </submittedName>
</protein>
<organism evidence="1 2">
    <name type="scientific">Brassica carinata</name>
    <name type="common">Ethiopian mustard</name>
    <name type="synonym">Abyssinian cabbage</name>
    <dbReference type="NCBI Taxonomy" id="52824"/>
    <lineage>
        <taxon>Eukaryota</taxon>
        <taxon>Viridiplantae</taxon>
        <taxon>Streptophyta</taxon>
        <taxon>Embryophyta</taxon>
        <taxon>Tracheophyta</taxon>
        <taxon>Spermatophyta</taxon>
        <taxon>Magnoliopsida</taxon>
        <taxon>eudicotyledons</taxon>
        <taxon>Gunneridae</taxon>
        <taxon>Pentapetalae</taxon>
        <taxon>rosids</taxon>
        <taxon>malvids</taxon>
        <taxon>Brassicales</taxon>
        <taxon>Brassicaceae</taxon>
        <taxon>Brassiceae</taxon>
        <taxon>Brassica</taxon>
    </lineage>
</organism>
<dbReference type="AlphaFoldDB" id="A0A8X7TYR6"/>
<accession>A0A8X7TYR6</accession>
<dbReference type="EMBL" id="JAAMPC010000015">
    <property type="protein sequence ID" value="KAG2258719.1"/>
    <property type="molecule type" value="Genomic_DNA"/>
</dbReference>
<proteinExistence type="predicted"/>
<evidence type="ECO:0000313" key="2">
    <source>
        <dbReference type="Proteomes" id="UP000886595"/>
    </source>
</evidence>
<keyword evidence="2" id="KW-1185">Reference proteome</keyword>
<dbReference type="OrthoDB" id="10286927at2759"/>
<sequence length="79" mass="9259">MDFRSTSLYIELAVRRHVLIGSTVSIQSHQSEIYCYPRRTAMLGSLSWISPHHLLVQCKAYEVVVFEDIFHVLHKWQLS</sequence>
<reference evidence="1 2" key="1">
    <citation type="submission" date="2020-02" db="EMBL/GenBank/DDBJ databases">
        <authorList>
            <person name="Ma Q."/>
            <person name="Huang Y."/>
            <person name="Song X."/>
            <person name="Pei D."/>
        </authorList>
    </citation>
    <scope>NUCLEOTIDE SEQUENCE [LARGE SCALE GENOMIC DNA]</scope>
    <source>
        <strain evidence="1">Sxm20200214</strain>
        <tissue evidence="1">Leaf</tissue>
    </source>
</reference>
<comment type="caution">
    <text evidence="1">The sequence shown here is derived from an EMBL/GenBank/DDBJ whole genome shotgun (WGS) entry which is preliminary data.</text>
</comment>